<sequence>MERGETDWQEATVGVSNGARRQPAVKLSAADPSPSPSDDEEQAFLVDSRIASEID</sequence>
<dbReference type="KEGG" id="ttt:THITE_2108119"/>
<dbReference type="RefSeq" id="XP_003649541.1">
    <property type="nucleotide sequence ID" value="XM_003649493.1"/>
</dbReference>
<gene>
    <name evidence="2" type="ORF">THITE_2108119</name>
</gene>
<reference evidence="2 3" key="1">
    <citation type="journal article" date="2011" name="Nat. Biotechnol.">
        <title>Comparative genomic analysis of the thermophilic biomass-degrading fungi Myceliophthora thermophila and Thielavia terrestris.</title>
        <authorList>
            <person name="Berka R.M."/>
            <person name="Grigoriev I.V."/>
            <person name="Otillar R."/>
            <person name="Salamov A."/>
            <person name="Grimwood J."/>
            <person name="Reid I."/>
            <person name="Ishmael N."/>
            <person name="John T."/>
            <person name="Darmond C."/>
            <person name="Moisan M.-C."/>
            <person name="Henrissat B."/>
            <person name="Coutinho P.M."/>
            <person name="Lombard V."/>
            <person name="Natvig D.O."/>
            <person name="Lindquist E."/>
            <person name="Schmutz J."/>
            <person name="Lucas S."/>
            <person name="Harris P."/>
            <person name="Powlowski J."/>
            <person name="Bellemare A."/>
            <person name="Taylor D."/>
            <person name="Butler G."/>
            <person name="de Vries R.P."/>
            <person name="Allijn I.E."/>
            <person name="van den Brink J."/>
            <person name="Ushinsky S."/>
            <person name="Storms R."/>
            <person name="Powell A.J."/>
            <person name="Paulsen I.T."/>
            <person name="Elbourne L.D.H."/>
            <person name="Baker S.E."/>
            <person name="Magnuson J."/>
            <person name="LaBoissiere S."/>
            <person name="Clutterbuck A.J."/>
            <person name="Martinez D."/>
            <person name="Wogulis M."/>
            <person name="de Leon A.L."/>
            <person name="Rey M.W."/>
            <person name="Tsang A."/>
        </authorList>
    </citation>
    <scope>NUCLEOTIDE SEQUENCE [LARGE SCALE GENOMIC DNA]</scope>
    <source>
        <strain evidence="3">ATCC 38088 / NRRL 8126</strain>
    </source>
</reference>
<evidence type="ECO:0000313" key="2">
    <source>
        <dbReference type="EMBL" id="AEO63205.1"/>
    </source>
</evidence>
<dbReference type="EMBL" id="CP003009">
    <property type="protein sequence ID" value="AEO63205.1"/>
    <property type="molecule type" value="Genomic_DNA"/>
</dbReference>
<keyword evidence="3" id="KW-1185">Reference proteome</keyword>
<name>G2QXT7_THETT</name>
<dbReference type="AlphaFoldDB" id="G2QXT7"/>
<protein>
    <submittedName>
        <fullName evidence="2">Uncharacterized protein</fullName>
    </submittedName>
</protein>
<evidence type="ECO:0000313" key="3">
    <source>
        <dbReference type="Proteomes" id="UP000008181"/>
    </source>
</evidence>
<proteinExistence type="predicted"/>
<dbReference type="GeneID" id="11519092"/>
<dbReference type="HOGENOM" id="CLU_3034043_0_0_1"/>
<dbReference type="Proteomes" id="UP000008181">
    <property type="component" value="Chromosome 1"/>
</dbReference>
<organism evidence="2 3">
    <name type="scientific">Thermothielavioides terrestris (strain ATCC 38088 / NRRL 8126)</name>
    <name type="common">Thielavia terrestris</name>
    <dbReference type="NCBI Taxonomy" id="578455"/>
    <lineage>
        <taxon>Eukaryota</taxon>
        <taxon>Fungi</taxon>
        <taxon>Dikarya</taxon>
        <taxon>Ascomycota</taxon>
        <taxon>Pezizomycotina</taxon>
        <taxon>Sordariomycetes</taxon>
        <taxon>Sordariomycetidae</taxon>
        <taxon>Sordariales</taxon>
        <taxon>Chaetomiaceae</taxon>
        <taxon>Thermothielavioides</taxon>
        <taxon>Thermothielavioides terrestris</taxon>
    </lineage>
</organism>
<feature type="region of interest" description="Disordered" evidence="1">
    <location>
        <begin position="1"/>
        <end position="55"/>
    </location>
</feature>
<accession>G2QXT7</accession>
<evidence type="ECO:0000256" key="1">
    <source>
        <dbReference type="SAM" id="MobiDB-lite"/>
    </source>
</evidence>